<reference evidence="3 4" key="1">
    <citation type="submission" date="2019-05" db="EMBL/GenBank/DDBJ databases">
        <title>Dyadobacter AR-3-8 sp. nov., isolated from arctic soil.</title>
        <authorList>
            <person name="Chaudhary D.K."/>
        </authorList>
    </citation>
    <scope>NUCLEOTIDE SEQUENCE [LARGE SCALE GENOMIC DNA]</scope>
    <source>
        <strain evidence="3 4">AR-3-8</strain>
    </source>
</reference>
<comment type="caution">
    <text evidence="3">The sequence shown here is derived from an EMBL/GenBank/DDBJ whole genome shotgun (WGS) entry which is preliminary data.</text>
</comment>
<gene>
    <name evidence="3" type="ORF">FDK13_03085</name>
</gene>
<feature type="region of interest" description="Disordered" evidence="1">
    <location>
        <begin position="220"/>
        <end position="255"/>
    </location>
</feature>
<proteinExistence type="predicted"/>
<dbReference type="RefSeq" id="WP_137338500.1">
    <property type="nucleotide sequence ID" value="NZ_BSQH01000001.1"/>
</dbReference>
<organism evidence="3 4">
    <name type="scientific">Dyadobacter frigoris</name>
    <dbReference type="NCBI Taxonomy" id="2576211"/>
    <lineage>
        <taxon>Bacteria</taxon>
        <taxon>Pseudomonadati</taxon>
        <taxon>Bacteroidota</taxon>
        <taxon>Cytophagia</taxon>
        <taxon>Cytophagales</taxon>
        <taxon>Spirosomataceae</taxon>
        <taxon>Dyadobacter</taxon>
    </lineage>
</organism>
<accession>A0A4U6DCJ2</accession>
<feature type="transmembrane region" description="Helical" evidence="2">
    <location>
        <begin position="53"/>
        <end position="74"/>
    </location>
</feature>
<dbReference type="AlphaFoldDB" id="A0A4U6DCJ2"/>
<evidence type="ECO:0000313" key="3">
    <source>
        <dbReference type="EMBL" id="TKT94211.1"/>
    </source>
</evidence>
<evidence type="ECO:0000256" key="1">
    <source>
        <dbReference type="SAM" id="MobiDB-lite"/>
    </source>
</evidence>
<keyword evidence="2" id="KW-1133">Transmembrane helix</keyword>
<evidence type="ECO:0000313" key="4">
    <source>
        <dbReference type="Proteomes" id="UP000304900"/>
    </source>
</evidence>
<sequence>MSKKNLHIKKYLSGKLPEPEVQVDDAWAQMNDMLSETSAPDPLAPEAGKFKYLLKYGLGFLSGVAIVAGSWLLLPENNKIKTTLKSNLEEKRQDSIELNDALEEVKPNVAENLIIGEDSLQDNSTGIENNIITDSLPNDKIHSKQFTDTKNQSVNSGLTNQSEIRLPYTKTNSESKENDRNKLTPLVPESDHFENTIKKKINIRIVSNRLPESNRKNARLVTSKEKESGSNTFEKSFNTAKSRSSYFEQKNSSQENTNEIKSGKIIFSVKNLVSKSTRFPGPGKNRIVTIPVKSEIKKEENKKVKSKKPLLETIHIGLEWNASSSFKNTKYILSGADSINRPYLLLIPGLWLSKDFSEKQSVTASFFAYQSYFGGNKLINQRADSVFTATKNTNMIKAVGLNLSLQYNYRFYSNWAVSGGVSYSKLRKALFQENLQNYAGIIIPVSMVTLKKPDLTNFIQTNLISFKTGIIFNPGRYQLGANLIVPLTNVSVTSTPLKTLNGQIFFRFQLK</sequence>
<keyword evidence="4" id="KW-1185">Reference proteome</keyword>
<name>A0A4U6DCJ2_9BACT</name>
<dbReference type="OrthoDB" id="937741at2"/>
<keyword evidence="2" id="KW-0812">Transmembrane</keyword>
<dbReference type="Proteomes" id="UP000304900">
    <property type="component" value="Unassembled WGS sequence"/>
</dbReference>
<keyword evidence="2" id="KW-0472">Membrane</keyword>
<dbReference type="EMBL" id="SZVO01000001">
    <property type="protein sequence ID" value="TKT94211.1"/>
    <property type="molecule type" value="Genomic_DNA"/>
</dbReference>
<protein>
    <submittedName>
        <fullName evidence="3">Uncharacterized protein</fullName>
    </submittedName>
</protein>
<feature type="compositionally biased region" description="Polar residues" evidence="1">
    <location>
        <begin position="229"/>
        <end position="255"/>
    </location>
</feature>
<evidence type="ECO:0000256" key="2">
    <source>
        <dbReference type="SAM" id="Phobius"/>
    </source>
</evidence>